<keyword evidence="1" id="KW-0732">Signal</keyword>
<sequence>MDIEHIFVSLQNEDWRRRILAAPFAPKTTVCKDLSTREKWAQSNLKPVNCENGICGEMLIKETNGDVQVYRSCLKNENFELHSNCTKLLPSEDIVSAKMCLCATPLCNTKNGSPRYSLHY</sequence>
<keyword evidence="2" id="KW-0325">Glycoprotein</keyword>
<reference evidence="4" key="1">
    <citation type="submission" date="2022-11" db="UniProtKB">
        <authorList>
            <consortium name="WormBaseParasite"/>
        </authorList>
    </citation>
    <scope>IDENTIFICATION</scope>
</reference>
<dbReference type="GO" id="GO:0032222">
    <property type="term" value="P:regulation of synaptic transmission, cholinergic"/>
    <property type="evidence" value="ECO:0007669"/>
    <property type="project" value="InterPro"/>
</dbReference>
<evidence type="ECO:0000313" key="4">
    <source>
        <dbReference type="WBParaSite" id="PSAMB.scaffold4970size13017.g25591.t1"/>
    </source>
</evidence>
<evidence type="ECO:0000256" key="1">
    <source>
        <dbReference type="ARBA" id="ARBA00022729"/>
    </source>
</evidence>
<evidence type="ECO:0000313" key="3">
    <source>
        <dbReference type="Proteomes" id="UP000887566"/>
    </source>
</evidence>
<dbReference type="InterPro" id="IPR031424">
    <property type="entry name" value="QVR-like"/>
</dbReference>
<dbReference type="AlphaFoldDB" id="A0A914WPV5"/>
<evidence type="ECO:0000256" key="2">
    <source>
        <dbReference type="ARBA" id="ARBA00023180"/>
    </source>
</evidence>
<dbReference type="WBParaSite" id="PSAMB.scaffold4970size13017.g25591.t1">
    <property type="protein sequence ID" value="PSAMB.scaffold4970size13017.g25591.t1"/>
    <property type="gene ID" value="PSAMB.scaffold4970size13017.g25591"/>
</dbReference>
<organism evidence="3 4">
    <name type="scientific">Plectus sambesii</name>
    <dbReference type="NCBI Taxonomy" id="2011161"/>
    <lineage>
        <taxon>Eukaryota</taxon>
        <taxon>Metazoa</taxon>
        <taxon>Ecdysozoa</taxon>
        <taxon>Nematoda</taxon>
        <taxon>Chromadorea</taxon>
        <taxon>Plectida</taxon>
        <taxon>Plectina</taxon>
        <taxon>Plectoidea</taxon>
        <taxon>Plectidae</taxon>
        <taxon>Plectus</taxon>
    </lineage>
</organism>
<keyword evidence="3" id="KW-1185">Reference proteome</keyword>
<dbReference type="GO" id="GO:0030431">
    <property type="term" value="P:sleep"/>
    <property type="evidence" value="ECO:0007669"/>
    <property type="project" value="InterPro"/>
</dbReference>
<dbReference type="Proteomes" id="UP000887566">
    <property type="component" value="Unplaced"/>
</dbReference>
<proteinExistence type="predicted"/>
<protein>
    <submittedName>
        <fullName evidence="4">Uncharacterized protein</fullName>
    </submittedName>
</protein>
<name>A0A914WPV5_9BILA</name>
<dbReference type="Pfam" id="PF17064">
    <property type="entry name" value="QVR"/>
    <property type="match status" value="1"/>
</dbReference>
<accession>A0A914WPV5</accession>